<reference evidence="2" key="1">
    <citation type="journal article" date="2024" name="Front. Bioeng. Biotechnol.">
        <title>Genome-scale model development and genomic sequencing of the oleaginous clade Lipomyces.</title>
        <authorList>
            <person name="Czajka J.J."/>
            <person name="Han Y."/>
            <person name="Kim J."/>
            <person name="Mondo S.J."/>
            <person name="Hofstad B.A."/>
            <person name="Robles A."/>
            <person name="Haridas S."/>
            <person name="Riley R."/>
            <person name="LaButti K."/>
            <person name="Pangilinan J."/>
            <person name="Andreopoulos W."/>
            <person name="Lipzen A."/>
            <person name="Yan J."/>
            <person name="Wang M."/>
            <person name="Ng V."/>
            <person name="Grigoriev I.V."/>
            <person name="Spatafora J.W."/>
            <person name="Magnuson J.K."/>
            <person name="Baker S.E."/>
            <person name="Pomraning K.R."/>
        </authorList>
    </citation>
    <scope>NUCLEOTIDE SEQUENCE [LARGE SCALE GENOMIC DNA]</scope>
    <source>
        <strain evidence="2">CBS 7786</strain>
    </source>
</reference>
<keyword evidence="2" id="KW-1185">Reference proteome</keyword>
<protein>
    <submittedName>
        <fullName evidence="1">Uncharacterized protein</fullName>
    </submittedName>
</protein>
<comment type="caution">
    <text evidence="1">The sequence shown here is derived from an EMBL/GenBank/DDBJ whole genome shotgun (WGS) entry which is preliminary data.</text>
</comment>
<organism evidence="1 2">
    <name type="scientific">Lipomyces kononenkoae</name>
    <name type="common">Yeast</name>
    <dbReference type="NCBI Taxonomy" id="34357"/>
    <lineage>
        <taxon>Eukaryota</taxon>
        <taxon>Fungi</taxon>
        <taxon>Dikarya</taxon>
        <taxon>Ascomycota</taxon>
        <taxon>Saccharomycotina</taxon>
        <taxon>Lipomycetes</taxon>
        <taxon>Lipomycetales</taxon>
        <taxon>Lipomycetaceae</taxon>
        <taxon>Lipomyces</taxon>
    </lineage>
</organism>
<evidence type="ECO:0000313" key="2">
    <source>
        <dbReference type="Proteomes" id="UP001433508"/>
    </source>
</evidence>
<name>A0ACC3T6B5_LIPKO</name>
<evidence type="ECO:0000313" key="1">
    <source>
        <dbReference type="EMBL" id="KAK9239524.1"/>
    </source>
</evidence>
<accession>A0ACC3T6B5</accession>
<gene>
    <name evidence="1" type="ORF">V1525DRAFT_40725</name>
</gene>
<sequence>MVPTKRIKLRILFAEYSLFAFLFASFSPIRSARVPVPIVMNQAEANSAARDYVIYSYLPSLPFYWSATQSF</sequence>
<proteinExistence type="predicted"/>
<dbReference type="Proteomes" id="UP001433508">
    <property type="component" value="Unassembled WGS sequence"/>
</dbReference>
<dbReference type="EMBL" id="MU971346">
    <property type="protein sequence ID" value="KAK9239524.1"/>
    <property type="molecule type" value="Genomic_DNA"/>
</dbReference>